<dbReference type="KEGG" id="pox:MB84_24450"/>
<dbReference type="EMBL" id="CP011253">
    <property type="protein sequence ID" value="AKC71927.1"/>
    <property type="molecule type" value="Genomic_DNA"/>
</dbReference>
<dbReference type="Proteomes" id="UP000035050">
    <property type="component" value="Chromosome"/>
</dbReference>
<dbReference type="OrthoDB" id="8967302at2"/>
<dbReference type="PATRIC" id="fig|573737.6.peg.672"/>
<dbReference type="AlphaFoldDB" id="A0A0E3YFI4"/>
<name>A0A0E3YFI4_9BURK</name>
<accession>A0A0E3YFI4</accession>
<proteinExistence type="predicted"/>
<keyword evidence="2" id="KW-1185">Reference proteome</keyword>
<reference evidence="1" key="1">
    <citation type="submission" date="2016-06" db="EMBL/GenBank/DDBJ databases">
        <title>Pandoraea oxalativorans DSM 23570 Genome Sequencing.</title>
        <authorList>
            <person name="Ee R."/>
            <person name="Lim Y.-L."/>
            <person name="Yong D."/>
            <person name="Yin W.-F."/>
            <person name="Chan K.-G."/>
        </authorList>
    </citation>
    <scope>NUCLEOTIDE SEQUENCE</scope>
    <source>
        <strain evidence="1">DSM 23570</strain>
    </source>
</reference>
<organism evidence="1 2">
    <name type="scientific">Pandoraea oxalativorans</name>
    <dbReference type="NCBI Taxonomy" id="573737"/>
    <lineage>
        <taxon>Bacteria</taxon>
        <taxon>Pseudomonadati</taxon>
        <taxon>Pseudomonadota</taxon>
        <taxon>Betaproteobacteria</taxon>
        <taxon>Burkholderiales</taxon>
        <taxon>Burkholderiaceae</taxon>
        <taxon>Pandoraea</taxon>
    </lineage>
</organism>
<evidence type="ECO:0000313" key="1">
    <source>
        <dbReference type="EMBL" id="AKC71927.1"/>
    </source>
</evidence>
<evidence type="ECO:0000313" key="2">
    <source>
        <dbReference type="Proteomes" id="UP000035050"/>
    </source>
</evidence>
<protein>
    <submittedName>
        <fullName evidence="1">Uncharacterized protein</fullName>
    </submittedName>
</protein>
<gene>
    <name evidence="1" type="ORF">MB84_24450</name>
</gene>
<sequence length="65" mass="6953">MMKLPLAVVFILALVTTVTITICLSGAVTRRDTEYGSVRAVLHHYVEVPGLTGHSSTSNTGIPTR</sequence>
<dbReference type="HOGENOM" id="CLU_203774_0_0_4"/>